<sequence>MSPFFMAMFIFFLILSPPVVTTKGPKITAMVAVASRLLAGSKPDDYTTTFKPENTKGRNQVFHGKAVDNCMPKGKRHSSAPSHYINYHTFGSTGRDKIDTP</sequence>
<evidence type="ECO:0008006" key="5">
    <source>
        <dbReference type="Google" id="ProtNLM"/>
    </source>
</evidence>
<evidence type="ECO:0000256" key="1">
    <source>
        <dbReference type="SAM" id="MobiDB-lite"/>
    </source>
</evidence>
<name>A0AAD2A5H0_9LAMI</name>
<keyword evidence="4" id="KW-1185">Reference proteome</keyword>
<dbReference type="AlphaFoldDB" id="A0AAD2A5H0"/>
<organism evidence="3 4">
    <name type="scientific">Fraxinus pennsylvanica</name>
    <dbReference type="NCBI Taxonomy" id="56036"/>
    <lineage>
        <taxon>Eukaryota</taxon>
        <taxon>Viridiplantae</taxon>
        <taxon>Streptophyta</taxon>
        <taxon>Embryophyta</taxon>
        <taxon>Tracheophyta</taxon>
        <taxon>Spermatophyta</taxon>
        <taxon>Magnoliopsida</taxon>
        <taxon>eudicotyledons</taxon>
        <taxon>Gunneridae</taxon>
        <taxon>Pentapetalae</taxon>
        <taxon>asterids</taxon>
        <taxon>lamiids</taxon>
        <taxon>Lamiales</taxon>
        <taxon>Oleaceae</taxon>
        <taxon>Oleeae</taxon>
        <taxon>Fraxinus</taxon>
    </lineage>
</organism>
<keyword evidence="2" id="KW-0732">Signal</keyword>
<proteinExistence type="predicted"/>
<dbReference type="Proteomes" id="UP000834106">
    <property type="component" value="Chromosome 17"/>
</dbReference>
<accession>A0AAD2A5H0</accession>
<reference evidence="3" key="1">
    <citation type="submission" date="2023-05" db="EMBL/GenBank/DDBJ databases">
        <authorList>
            <person name="Huff M."/>
        </authorList>
    </citation>
    <scope>NUCLEOTIDE SEQUENCE</scope>
</reference>
<dbReference type="EMBL" id="OU503052">
    <property type="protein sequence ID" value="CAI9780066.1"/>
    <property type="molecule type" value="Genomic_DNA"/>
</dbReference>
<feature type="region of interest" description="Disordered" evidence="1">
    <location>
        <begin position="70"/>
        <end position="101"/>
    </location>
</feature>
<dbReference type="PANTHER" id="PTHR36619">
    <property type="entry name" value="OS04G0208900 PROTEIN"/>
    <property type="match status" value="1"/>
</dbReference>
<evidence type="ECO:0000313" key="4">
    <source>
        <dbReference type="Proteomes" id="UP000834106"/>
    </source>
</evidence>
<gene>
    <name evidence="3" type="ORF">FPE_LOCUS27496</name>
</gene>
<evidence type="ECO:0000256" key="2">
    <source>
        <dbReference type="SAM" id="SignalP"/>
    </source>
</evidence>
<feature type="signal peptide" evidence="2">
    <location>
        <begin position="1"/>
        <end position="21"/>
    </location>
</feature>
<dbReference type="PANTHER" id="PTHR36619:SF2">
    <property type="entry name" value="OS04G0208900 PROTEIN"/>
    <property type="match status" value="1"/>
</dbReference>
<feature type="chain" id="PRO_5042070045" description="Secreted protein" evidence="2">
    <location>
        <begin position="22"/>
        <end position="101"/>
    </location>
</feature>
<evidence type="ECO:0000313" key="3">
    <source>
        <dbReference type="EMBL" id="CAI9780066.1"/>
    </source>
</evidence>
<protein>
    <recommendedName>
        <fullName evidence="5">Secreted protein</fullName>
    </recommendedName>
</protein>